<reference evidence="3 4" key="1">
    <citation type="submission" date="2019-03" db="EMBL/GenBank/DDBJ databases">
        <authorList>
            <person name="Gaulin E."/>
            <person name="Dumas B."/>
        </authorList>
    </citation>
    <scope>NUCLEOTIDE SEQUENCE [LARGE SCALE GENOMIC DNA]</scope>
    <source>
        <strain evidence="3">CBS 568.67</strain>
    </source>
</reference>
<organism evidence="3 4">
    <name type="scientific">Aphanomyces stellatus</name>
    <dbReference type="NCBI Taxonomy" id="120398"/>
    <lineage>
        <taxon>Eukaryota</taxon>
        <taxon>Sar</taxon>
        <taxon>Stramenopiles</taxon>
        <taxon>Oomycota</taxon>
        <taxon>Saprolegniomycetes</taxon>
        <taxon>Saprolegniales</taxon>
        <taxon>Verrucalvaceae</taxon>
        <taxon>Aphanomyces</taxon>
    </lineage>
</organism>
<feature type="transmembrane region" description="Helical" evidence="1">
    <location>
        <begin position="38"/>
        <end position="63"/>
    </location>
</feature>
<keyword evidence="1" id="KW-0812">Transmembrane</keyword>
<dbReference type="OrthoDB" id="66180at2759"/>
<dbReference type="EMBL" id="CAADRA010007348">
    <property type="protein sequence ID" value="VFU00530.1"/>
    <property type="molecule type" value="Genomic_DNA"/>
</dbReference>
<protein>
    <submittedName>
        <fullName evidence="3">Aste57867_23887 protein</fullName>
    </submittedName>
</protein>
<feature type="transmembrane region" description="Helical" evidence="1">
    <location>
        <begin position="75"/>
        <end position="95"/>
    </location>
</feature>
<proteinExistence type="predicted"/>
<sequence length="231" mass="25792">MQDDAITHHVEIASPQAHQGTTAAAKAQRNFVDGNFTFWWLFGGVLALWFVLYKGLGVLFGLLPPPTPTQPVRPIFALHLVTAALITLICVYNIFHTPSHGRTYRTVHIVLGRMAMISGFISFSFGAVAVWWERYNGDLPFAIGITVGGVLQVGAQLYGWYQIRKHKDVTKHKRAMLLVFFYGCLIPMWMRFVVLVAGPYKNEPWIYPVAVAFGLIVGQLGMRASMAGRLL</sequence>
<evidence type="ECO:0000313" key="4">
    <source>
        <dbReference type="Proteomes" id="UP000332933"/>
    </source>
</evidence>
<feature type="transmembrane region" description="Helical" evidence="1">
    <location>
        <begin position="204"/>
        <end position="222"/>
    </location>
</feature>
<keyword evidence="1" id="KW-0472">Membrane</keyword>
<keyword evidence="1" id="KW-1133">Transmembrane helix</keyword>
<gene>
    <name evidence="3" type="primary">Aste57867_23887</name>
    <name evidence="2" type="ORF">As57867_023814</name>
    <name evidence="3" type="ORF">ASTE57867_23887</name>
</gene>
<feature type="transmembrane region" description="Helical" evidence="1">
    <location>
        <begin position="175"/>
        <end position="198"/>
    </location>
</feature>
<evidence type="ECO:0000256" key="1">
    <source>
        <dbReference type="SAM" id="Phobius"/>
    </source>
</evidence>
<dbReference type="EMBL" id="VJMH01007322">
    <property type="protein sequence ID" value="KAF0684100.1"/>
    <property type="molecule type" value="Genomic_DNA"/>
</dbReference>
<evidence type="ECO:0000313" key="2">
    <source>
        <dbReference type="EMBL" id="KAF0684100.1"/>
    </source>
</evidence>
<reference evidence="2" key="2">
    <citation type="submission" date="2019-06" db="EMBL/GenBank/DDBJ databases">
        <title>Genomics analysis of Aphanomyces spp. identifies a new class of oomycete effector associated with host adaptation.</title>
        <authorList>
            <person name="Gaulin E."/>
        </authorList>
    </citation>
    <scope>NUCLEOTIDE SEQUENCE</scope>
    <source>
        <strain evidence="2">CBS 578.67</strain>
    </source>
</reference>
<name>A0A485LPP7_9STRA</name>
<evidence type="ECO:0000313" key="3">
    <source>
        <dbReference type="EMBL" id="VFU00530.1"/>
    </source>
</evidence>
<dbReference type="Proteomes" id="UP000332933">
    <property type="component" value="Unassembled WGS sequence"/>
</dbReference>
<accession>A0A485LPP7</accession>
<feature type="transmembrane region" description="Helical" evidence="1">
    <location>
        <begin position="141"/>
        <end position="163"/>
    </location>
</feature>
<dbReference type="AlphaFoldDB" id="A0A485LPP7"/>
<feature type="transmembrane region" description="Helical" evidence="1">
    <location>
        <begin position="107"/>
        <end position="129"/>
    </location>
</feature>
<keyword evidence="4" id="KW-1185">Reference proteome</keyword>